<comment type="subcellular location">
    <subcellularLocation>
        <location evidence="1">Cell membrane</location>
        <topology evidence="1">Multi-pass membrane protein</topology>
    </subcellularLocation>
</comment>
<keyword evidence="4" id="KW-0547">Nucleotide-binding</keyword>
<evidence type="ECO:0000256" key="2">
    <source>
        <dbReference type="ARBA" id="ARBA00022448"/>
    </source>
</evidence>
<protein>
    <submittedName>
        <fullName evidence="11">ATP-binding cassette, subfamily B</fullName>
    </submittedName>
</protein>
<dbReference type="SMART" id="SM00382">
    <property type="entry name" value="AAA"/>
    <property type="match status" value="1"/>
</dbReference>
<dbReference type="CDD" id="cd03254">
    <property type="entry name" value="ABCC_Glucan_exporter_like"/>
    <property type="match status" value="1"/>
</dbReference>
<evidence type="ECO:0000256" key="6">
    <source>
        <dbReference type="ARBA" id="ARBA00022989"/>
    </source>
</evidence>
<keyword evidence="2" id="KW-0813">Transport</keyword>
<dbReference type="PROSITE" id="PS50893">
    <property type="entry name" value="ABC_TRANSPORTER_2"/>
    <property type="match status" value="1"/>
</dbReference>
<dbReference type="GO" id="GO:0005524">
    <property type="term" value="F:ATP binding"/>
    <property type="evidence" value="ECO:0007669"/>
    <property type="project" value="UniProtKB-KW"/>
</dbReference>
<keyword evidence="5 11" id="KW-0067">ATP-binding</keyword>
<evidence type="ECO:0000256" key="7">
    <source>
        <dbReference type="ARBA" id="ARBA00023136"/>
    </source>
</evidence>
<dbReference type="Gene3D" id="1.20.1560.10">
    <property type="entry name" value="ABC transporter type 1, transmembrane domain"/>
    <property type="match status" value="1"/>
</dbReference>
<dbReference type="SUPFAM" id="SSF52540">
    <property type="entry name" value="P-loop containing nucleoside triphosphate hydrolases"/>
    <property type="match status" value="1"/>
</dbReference>
<dbReference type="Gene3D" id="3.40.50.300">
    <property type="entry name" value="P-loop containing nucleotide triphosphate hydrolases"/>
    <property type="match status" value="1"/>
</dbReference>
<evidence type="ECO:0000256" key="4">
    <source>
        <dbReference type="ARBA" id="ARBA00022741"/>
    </source>
</evidence>
<feature type="transmembrane region" description="Helical" evidence="8">
    <location>
        <begin position="147"/>
        <end position="169"/>
    </location>
</feature>
<gene>
    <name evidence="11" type="ORF">SAMN02910262_00002</name>
</gene>
<keyword evidence="6 8" id="KW-1133">Transmembrane helix</keyword>
<organism evidence="11 12">
    <name type="scientific">[Clostridium] aminophilum</name>
    <dbReference type="NCBI Taxonomy" id="1526"/>
    <lineage>
        <taxon>Bacteria</taxon>
        <taxon>Bacillati</taxon>
        <taxon>Bacillota</taxon>
        <taxon>Clostridia</taxon>
        <taxon>Lachnospirales</taxon>
        <taxon>Lachnospiraceae</taxon>
    </lineage>
</organism>
<evidence type="ECO:0000256" key="8">
    <source>
        <dbReference type="SAM" id="Phobius"/>
    </source>
</evidence>
<evidence type="ECO:0000313" key="12">
    <source>
        <dbReference type="Proteomes" id="UP000214760"/>
    </source>
</evidence>
<dbReference type="PANTHER" id="PTHR43394:SF1">
    <property type="entry name" value="ATP-BINDING CASSETTE SUB-FAMILY B MEMBER 10, MITOCHONDRIAL"/>
    <property type="match status" value="1"/>
</dbReference>
<evidence type="ECO:0000259" key="10">
    <source>
        <dbReference type="PROSITE" id="PS50929"/>
    </source>
</evidence>
<dbReference type="GO" id="GO:0005886">
    <property type="term" value="C:plasma membrane"/>
    <property type="evidence" value="ECO:0007669"/>
    <property type="project" value="UniProtKB-SubCell"/>
</dbReference>
<dbReference type="Proteomes" id="UP000214760">
    <property type="component" value="Unassembled WGS sequence"/>
</dbReference>
<keyword evidence="3 8" id="KW-0812">Transmembrane</keyword>
<dbReference type="GO" id="GO:0016887">
    <property type="term" value="F:ATP hydrolysis activity"/>
    <property type="evidence" value="ECO:0007669"/>
    <property type="project" value="InterPro"/>
</dbReference>
<keyword evidence="7 8" id="KW-0472">Membrane</keyword>
<feature type="transmembrane region" description="Helical" evidence="8">
    <location>
        <begin position="31"/>
        <end position="54"/>
    </location>
</feature>
<feature type="domain" description="ABC transmembrane type-1" evidence="10">
    <location>
        <begin position="34"/>
        <end position="318"/>
    </location>
</feature>
<dbReference type="CDD" id="cd18547">
    <property type="entry name" value="ABC_6TM_Tm288_like"/>
    <property type="match status" value="1"/>
</dbReference>
<name>A0A1I6I803_9FIRM</name>
<dbReference type="SUPFAM" id="SSF90123">
    <property type="entry name" value="ABC transporter transmembrane region"/>
    <property type="match status" value="1"/>
</dbReference>
<dbReference type="InterPro" id="IPR003439">
    <property type="entry name" value="ABC_transporter-like_ATP-bd"/>
</dbReference>
<evidence type="ECO:0000313" key="11">
    <source>
        <dbReference type="EMBL" id="SFR62846.1"/>
    </source>
</evidence>
<evidence type="ECO:0000256" key="5">
    <source>
        <dbReference type="ARBA" id="ARBA00022840"/>
    </source>
</evidence>
<evidence type="ECO:0000256" key="1">
    <source>
        <dbReference type="ARBA" id="ARBA00004651"/>
    </source>
</evidence>
<dbReference type="InterPro" id="IPR036640">
    <property type="entry name" value="ABC1_TM_sf"/>
</dbReference>
<dbReference type="InterPro" id="IPR039421">
    <property type="entry name" value="Type_1_exporter"/>
</dbReference>
<dbReference type="InterPro" id="IPR027417">
    <property type="entry name" value="P-loop_NTPase"/>
</dbReference>
<dbReference type="FunFam" id="3.40.50.300:FF:000287">
    <property type="entry name" value="Multidrug ABC transporter ATP-binding protein"/>
    <property type="match status" value="1"/>
</dbReference>
<dbReference type="RefSeq" id="WP_031470982.1">
    <property type="nucleotide sequence ID" value="NZ_FOZC01000001.1"/>
</dbReference>
<dbReference type="PROSITE" id="PS50929">
    <property type="entry name" value="ABC_TM1F"/>
    <property type="match status" value="1"/>
</dbReference>
<evidence type="ECO:0000256" key="3">
    <source>
        <dbReference type="ARBA" id="ARBA00022692"/>
    </source>
</evidence>
<feature type="domain" description="ABC transporter" evidence="9">
    <location>
        <begin position="350"/>
        <end position="582"/>
    </location>
</feature>
<dbReference type="PANTHER" id="PTHR43394">
    <property type="entry name" value="ATP-DEPENDENT PERMEASE MDL1, MITOCHONDRIAL"/>
    <property type="match status" value="1"/>
</dbReference>
<dbReference type="InterPro" id="IPR003593">
    <property type="entry name" value="AAA+_ATPase"/>
</dbReference>
<accession>A0A1I6I803</accession>
<reference evidence="11 12" key="1">
    <citation type="submission" date="2016-10" db="EMBL/GenBank/DDBJ databases">
        <authorList>
            <person name="de Groot N.N."/>
        </authorList>
    </citation>
    <scope>NUCLEOTIDE SEQUENCE [LARGE SCALE GENOMIC DNA]</scope>
    <source>
        <strain evidence="11 12">F</strain>
    </source>
</reference>
<dbReference type="GO" id="GO:0015421">
    <property type="term" value="F:ABC-type oligopeptide transporter activity"/>
    <property type="evidence" value="ECO:0007669"/>
    <property type="project" value="TreeGrafter"/>
</dbReference>
<dbReference type="EMBL" id="FOZC01000001">
    <property type="protein sequence ID" value="SFR62846.1"/>
    <property type="molecule type" value="Genomic_DNA"/>
</dbReference>
<feature type="transmembrane region" description="Helical" evidence="8">
    <location>
        <begin position="74"/>
        <end position="93"/>
    </location>
</feature>
<sequence length="591" mass="65839">MAENRNDKSFRDSSSSQTLKKVMRVIGNYKILLAFSILLAGISVVTQLYVPILFGEAIDRIIAPGNVHFAEMGSYLRNIGMVVAVSSIAAWAMNRINNCLTYRTVRDIRSDAIRKIQKLPLSYLDSHSTGDVVQRVIADVDQLSDGLLLGFTQLFSGLITIGVTLIFMFSKNIEITLIVLVLTPVSFLVAKFIAGRSFQMFRKQTTTRGRQTALINEMIGNEKIVKAFGHEKAASERFREINFELEKYSRSAIFFSSLTNPSTRAVNNVIYAVVALVGAHRILNGSLTVGGLSVLLVYANQYMKPFNDISSVVTELQNALACAARVFELIEARPESADSTDELQESRGEVALDHIDFSYNKKKALIQDFSFCAEPGTTTAIVGPTGCGKTTLINLLMRFYDTDSGSIRIDGQDIREVSRHSLRRTYGMVLQDTWLKAGTVRENIAFGRPDATDEEIIRAAKEARSWGFIRRMPRGLDTPVTDDSLSQGQKQLLCITRVMLCLPPMLILDEATSSIDTRTEILIQEAFAKLMKGRTSFIVAHRLSTIRNADQILVMRDGKIIEQGNHRELMSKNGFYTNLYNSQFAQTAENA</sequence>
<dbReference type="Pfam" id="PF00005">
    <property type="entry name" value="ABC_tran"/>
    <property type="match status" value="1"/>
</dbReference>
<dbReference type="AlphaFoldDB" id="A0A1I6I803"/>
<dbReference type="InterPro" id="IPR011527">
    <property type="entry name" value="ABC1_TM_dom"/>
</dbReference>
<proteinExistence type="predicted"/>
<feature type="transmembrane region" description="Helical" evidence="8">
    <location>
        <begin position="175"/>
        <end position="194"/>
    </location>
</feature>
<dbReference type="Pfam" id="PF00664">
    <property type="entry name" value="ABC_membrane"/>
    <property type="match status" value="1"/>
</dbReference>
<evidence type="ECO:0000259" key="9">
    <source>
        <dbReference type="PROSITE" id="PS50893"/>
    </source>
</evidence>